<accession>A0ABN7SA19</accession>
<evidence type="ECO:0000256" key="6">
    <source>
        <dbReference type="PROSITE-ProRule" id="PRU00546"/>
    </source>
</evidence>
<feature type="zinc finger region" description="CR-type" evidence="6">
    <location>
        <begin position="166"/>
        <end position="247"/>
    </location>
</feature>
<dbReference type="Pfam" id="PF01556">
    <property type="entry name" value="DnaJ_C"/>
    <property type="match status" value="1"/>
</dbReference>
<dbReference type="Gene3D" id="2.10.230.10">
    <property type="entry name" value="Heat shock protein DnaJ, cysteine-rich domain"/>
    <property type="match status" value="1"/>
</dbReference>
<name>A0ABN7SA19_OIKDI</name>
<evidence type="ECO:0000313" key="9">
    <source>
        <dbReference type="EMBL" id="CAG5096228.1"/>
    </source>
</evidence>
<gene>
    <name evidence="9" type="ORF">OKIOD_LOCUS6083</name>
</gene>
<dbReference type="SUPFAM" id="SSF46565">
    <property type="entry name" value="Chaperone J-domain"/>
    <property type="match status" value="1"/>
</dbReference>
<dbReference type="Pfam" id="PF00226">
    <property type="entry name" value="DnaJ"/>
    <property type="match status" value="1"/>
</dbReference>
<dbReference type="PANTHER" id="PTHR44145:SF3">
    <property type="entry name" value="DNAJ HOMOLOG SUBFAMILY A MEMBER 3, MITOCHONDRIAL"/>
    <property type="match status" value="1"/>
</dbReference>
<keyword evidence="10" id="KW-1185">Reference proteome</keyword>
<evidence type="ECO:0000259" key="7">
    <source>
        <dbReference type="PROSITE" id="PS50076"/>
    </source>
</evidence>
<dbReference type="InterPro" id="IPR036410">
    <property type="entry name" value="HSP_DnaJ_Cys-rich_dom_sf"/>
</dbReference>
<dbReference type="CDD" id="cd06257">
    <property type="entry name" value="DnaJ"/>
    <property type="match status" value="1"/>
</dbReference>
<dbReference type="EMBL" id="OU015569">
    <property type="protein sequence ID" value="CAG5096228.1"/>
    <property type="molecule type" value="Genomic_DNA"/>
</dbReference>
<evidence type="ECO:0000256" key="4">
    <source>
        <dbReference type="ARBA" id="ARBA00022833"/>
    </source>
</evidence>
<feature type="domain" description="CR-type" evidence="8">
    <location>
        <begin position="166"/>
        <end position="247"/>
    </location>
</feature>
<evidence type="ECO:0000259" key="8">
    <source>
        <dbReference type="PROSITE" id="PS51188"/>
    </source>
</evidence>
<dbReference type="InterPro" id="IPR051938">
    <property type="entry name" value="Apopto_cytoskel_mod"/>
</dbReference>
<dbReference type="SUPFAM" id="SSF57938">
    <property type="entry name" value="DnaJ/Hsp40 cysteine-rich domain"/>
    <property type="match status" value="1"/>
</dbReference>
<dbReference type="SUPFAM" id="SSF49493">
    <property type="entry name" value="HSP40/DnaJ peptide-binding domain"/>
    <property type="match status" value="1"/>
</dbReference>
<dbReference type="CDD" id="cd10747">
    <property type="entry name" value="DnaJ_C"/>
    <property type="match status" value="1"/>
</dbReference>
<dbReference type="InterPro" id="IPR008971">
    <property type="entry name" value="HSP40/DnaJ_pept-bd"/>
</dbReference>
<dbReference type="InterPro" id="IPR001305">
    <property type="entry name" value="HSP_DnaJ_Cys-rich_dom"/>
</dbReference>
<feature type="domain" description="J" evidence="7">
    <location>
        <begin position="33"/>
        <end position="97"/>
    </location>
</feature>
<dbReference type="PRINTS" id="PR00625">
    <property type="entry name" value="JDOMAIN"/>
</dbReference>
<keyword evidence="4 6" id="KW-0862">Zinc</keyword>
<dbReference type="PROSITE" id="PS50076">
    <property type="entry name" value="DNAJ_2"/>
    <property type="match status" value="1"/>
</dbReference>
<organism evidence="9 10">
    <name type="scientific">Oikopleura dioica</name>
    <name type="common">Tunicate</name>
    <dbReference type="NCBI Taxonomy" id="34765"/>
    <lineage>
        <taxon>Eukaryota</taxon>
        <taxon>Metazoa</taxon>
        <taxon>Chordata</taxon>
        <taxon>Tunicata</taxon>
        <taxon>Appendicularia</taxon>
        <taxon>Copelata</taxon>
        <taxon>Oikopleuridae</taxon>
        <taxon>Oikopleura</taxon>
    </lineage>
</organism>
<reference evidence="9 10" key="1">
    <citation type="submission" date="2021-04" db="EMBL/GenBank/DDBJ databases">
        <authorList>
            <person name="Bliznina A."/>
        </authorList>
    </citation>
    <scope>NUCLEOTIDE SEQUENCE [LARGE SCALE GENOMIC DNA]</scope>
</reference>
<protein>
    <submittedName>
        <fullName evidence="9">Oidioi.mRNA.OKI2018_I69.XSR.g14525.t1.cds</fullName>
    </submittedName>
</protein>
<dbReference type="PANTHER" id="PTHR44145">
    <property type="entry name" value="DNAJ HOMOLOG SUBFAMILY A MEMBER 3, MITOCHONDRIAL"/>
    <property type="match status" value="1"/>
</dbReference>
<keyword evidence="1 6" id="KW-0479">Metal-binding</keyword>
<keyword evidence="2" id="KW-0677">Repeat</keyword>
<dbReference type="Proteomes" id="UP001158576">
    <property type="component" value="Chromosome XSR"/>
</dbReference>
<proteinExistence type="predicted"/>
<sequence>MTLLRGVGRCSGRILRFASRRGQDSSDPAEGKDYYTILGVNRQASRSDIKKAYYKLARKYHPDSNPDPLAKKVFEQVSEAYKVLRDDLSRAEYDQDAAWEAASHDDYAEETKDKYEKIFHEYSPFEKNPHAEWIKGMNFNQTQSDFIPLSAQKVTLKITFQEAARGGSRRVRVRLRDECDECQGSGADLDSTNAHVLQCPRCGGTGKEFIRAGPISTKATCHKCHGKGSFATHNCAVCYGKGWTVQIKTVTVAIPEGVFDNETVKLMIGDQFIFVTFEIMPDPIFSRDKFDVMQTVQVPLSKLLLGGQIRVHGMQEETFMRMTIPECTQPETLLRLANHGIKDPLSGQHGDMLIKVKLDVQKNLTARQKAALEQFSKDDDYSGSVFGALRTGEYQPRIEKSETNS</sequence>
<dbReference type="InterPro" id="IPR002939">
    <property type="entry name" value="DnaJ_C"/>
</dbReference>
<dbReference type="Gene3D" id="2.60.260.20">
    <property type="entry name" value="Urease metallochaperone UreE, N-terminal domain"/>
    <property type="match status" value="2"/>
</dbReference>
<evidence type="ECO:0000256" key="3">
    <source>
        <dbReference type="ARBA" id="ARBA00022771"/>
    </source>
</evidence>
<evidence type="ECO:0000256" key="2">
    <source>
        <dbReference type="ARBA" id="ARBA00022737"/>
    </source>
</evidence>
<keyword evidence="5" id="KW-0143">Chaperone</keyword>
<dbReference type="InterPro" id="IPR001623">
    <property type="entry name" value="DnaJ_domain"/>
</dbReference>
<dbReference type="InterPro" id="IPR036869">
    <property type="entry name" value="J_dom_sf"/>
</dbReference>
<keyword evidence="3 6" id="KW-0863">Zinc-finger</keyword>
<dbReference type="Pfam" id="PF00684">
    <property type="entry name" value="DnaJ_CXXCXGXG"/>
    <property type="match status" value="1"/>
</dbReference>
<evidence type="ECO:0000313" key="10">
    <source>
        <dbReference type="Proteomes" id="UP001158576"/>
    </source>
</evidence>
<dbReference type="SMART" id="SM00271">
    <property type="entry name" value="DnaJ"/>
    <property type="match status" value="1"/>
</dbReference>
<dbReference type="PROSITE" id="PS51188">
    <property type="entry name" value="ZF_CR"/>
    <property type="match status" value="1"/>
</dbReference>
<dbReference type="CDD" id="cd10719">
    <property type="entry name" value="DnaJ_zf"/>
    <property type="match status" value="1"/>
</dbReference>
<evidence type="ECO:0000256" key="1">
    <source>
        <dbReference type="ARBA" id="ARBA00022723"/>
    </source>
</evidence>
<dbReference type="Gene3D" id="1.10.287.110">
    <property type="entry name" value="DnaJ domain"/>
    <property type="match status" value="1"/>
</dbReference>
<evidence type="ECO:0000256" key="5">
    <source>
        <dbReference type="ARBA" id="ARBA00023186"/>
    </source>
</evidence>